<dbReference type="InterPro" id="IPR014710">
    <property type="entry name" value="RmlC-like_jellyroll"/>
</dbReference>
<organism evidence="1 2">
    <name type="scientific">Leminorella richardii</name>
    <dbReference type="NCBI Taxonomy" id="158841"/>
    <lineage>
        <taxon>Bacteria</taxon>
        <taxon>Pseudomonadati</taxon>
        <taxon>Pseudomonadota</taxon>
        <taxon>Gammaproteobacteria</taxon>
        <taxon>Enterobacterales</taxon>
        <taxon>Budviciaceae</taxon>
        <taxon>Leminorella</taxon>
    </lineage>
</organism>
<protein>
    <recommendedName>
        <fullName evidence="3">Cupin domain</fullName>
    </recommendedName>
</protein>
<dbReference type="RefSeq" id="WP_111739300.1">
    <property type="nucleotide sequence ID" value="NZ_LR698987.1"/>
</dbReference>
<evidence type="ECO:0008006" key="3">
    <source>
        <dbReference type="Google" id="ProtNLM"/>
    </source>
</evidence>
<gene>
    <name evidence="1" type="ORF">NCTC12151_00682</name>
</gene>
<dbReference type="InterPro" id="IPR047713">
    <property type="entry name" value="DHCW_cupin"/>
</dbReference>
<evidence type="ECO:0000313" key="1">
    <source>
        <dbReference type="EMBL" id="SQI36281.1"/>
    </source>
</evidence>
<proteinExistence type="predicted"/>
<dbReference type="SUPFAM" id="SSF51182">
    <property type="entry name" value="RmlC-like cupins"/>
    <property type="match status" value="1"/>
</dbReference>
<dbReference type="KEGG" id="lri:NCTC12151_00682"/>
<sequence>MRMSPFSFCTVDWNLVEKTEHPGETGKAYWQTQTFGEAENLIRVRAVEYTPGYLADHWCKKGHVLLCLEGELETELEDGTCVTLTPGMSYQVGDNAQAHRSRTLTGARLFIVD</sequence>
<dbReference type="EMBL" id="LS483470">
    <property type="protein sequence ID" value="SQI36281.1"/>
    <property type="molecule type" value="Genomic_DNA"/>
</dbReference>
<dbReference type="InterPro" id="IPR011051">
    <property type="entry name" value="RmlC_Cupin_sf"/>
</dbReference>
<dbReference type="OrthoDB" id="9794443at2"/>
<dbReference type="NCBIfam" id="NF038084">
    <property type="entry name" value="DHCW_cupin"/>
    <property type="match status" value="1"/>
</dbReference>
<accession>A0A2X4UBM1</accession>
<dbReference type="Proteomes" id="UP000249005">
    <property type="component" value="Chromosome 1"/>
</dbReference>
<keyword evidence="2" id="KW-1185">Reference proteome</keyword>
<name>A0A2X4UBM1_9GAMM</name>
<dbReference type="Gene3D" id="2.60.120.10">
    <property type="entry name" value="Jelly Rolls"/>
    <property type="match status" value="1"/>
</dbReference>
<evidence type="ECO:0000313" key="2">
    <source>
        <dbReference type="Proteomes" id="UP000249005"/>
    </source>
</evidence>
<dbReference type="AlphaFoldDB" id="A0A2X4UBM1"/>
<reference evidence="1 2" key="1">
    <citation type="submission" date="2018-06" db="EMBL/GenBank/DDBJ databases">
        <authorList>
            <consortium name="Pathogen Informatics"/>
            <person name="Doyle S."/>
        </authorList>
    </citation>
    <scope>NUCLEOTIDE SEQUENCE [LARGE SCALE GENOMIC DNA]</scope>
    <source>
        <strain evidence="1 2">NCTC12151</strain>
    </source>
</reference>